<dbReference type="InterPro" id="IPR050272">
    <property type="entry name" value="Isochorismatase-like_hydrls"/>
</dbReference>
<dbReference type="InterPro" id="IPR000868">
    <property type="entry name" value="Isochorismatase-like_dom"/>
</dbReference>
<evidence type="ECO:0000259" key="2">
    <source>
        <dbReference type="Pfam" id="PF00857"/>
    </source>
</evidence>
<dbReference type="PANTHER" id="PTHR43540:SF6">
    <property type="entry name" value="ISOCHORISMATASE-LIKE DOMAIN-CONTAINING PROTEIN"/>
    <property type="match status" value="1"/>
</dbReference>
<dbReference type="OrthoDB" id="9781985at2"/>
<feature type="domain" description="Isochorismatase-like" evidence="2">
    <location>
        <begin position="32"/>
        <end position="218"/>
    </location>
</feature>
<keyword evidence="4" id="KW-1185">Reference proteome</keyword>
<sequence length="228" mass="25169">MHPYAMPQFIKDRILRRRGRIWAHEAIDAGKTALLVVDMQNYFVAEGFASEVPGARSIVPNINRMAQALRSAGGTVVYIQTTAAGVLQTWANYHTYMMLPANRDRRLTQLDERHDGFKLYAGLEPQPGDLHVKKTKFSAFIDGSSDIDEQLRSRGIESLLIAGTLTNVCCESSARDAMMRDYRVVMLADGNAALTDEEHAAALNNVAVYFGDVMTTDEALGCLVAAKK</sequence>
<dbReference type="PANTHER" id="PTHR43540">
    <property type="entry name" value="PEROXYUREIDOACRYLATE/UREIDOACRYLATE AMIDOHYDROLASE-RELATED"/>
    <property type="match status" value="1"/>
</dbReference>
<dbReference type="Proteomes" id="UP000277294">
    <property type="component" value="Unassembled WGS sequence"/>
</dbReference>
<keyword evidence="1 3" id="KW-0378">Hydrolase</keyword>
<evidence type="ECO:0000256" key="1">
    <source>
        <dbReference type="ARBA" id="ARBA00022801"/>
    </source>
</evidence>
<organism evidence="3 4">
    <name type="scientific">Pigmentiphaga humi</name>
    <dbReference type="NCBI Taxonomy" id="2478468"/>
    <lineage>
        <taxon>Bacteria</taxon>
        <taxon>Pseudomonadati</taxon>
        <taxon>Pseudomonadota</taxon>
        <taxon>Betaproteobacteria</taxon>
        <taxon>Burkholderiales</taxon>
        <taxon>Alcaligenaceae</taxon>
        <taxon>Pigmentiphaga</taxon>
    </lineage>
</organism>
<dbReference type="EMBL" id="UWPJ01000017">
    <property type="protein sequence ID" value="VCU70142.1"/>
    <property type="molecule type" value="Genomic_DNA"/>
</dbReference>
<gene>
    <name evidence="3" type="primary">rutB_5</name>
    <name evidence="3" type="ORF">PIGHUM_02209</name>
</gene>
<reference evidence="3 4" key="1">
    <citation type="submission" date="2018-10" db="EMBL/GenBank/DDBJ databases">
        <authorList>
            <person name="Criscuolo A."/>
        </authorList>
    </citation>
    <scope>NUCLEOTIDE SEQUENCE [LARGE SCALE GENOMIC DNA]</scope>
    <source>
        <strain evidence="3">DnA1</strain>
    </source>
</reference>
<dbReference type="GO" id="GO:0016787">
    <property type="term" value="F:hydrolase activity"/>
    <property type="evidence" value="ECO:0007669"/>
    <property type="project" value="UniProtKB-KW"/>
</dbReference>
<name>A0A3P4B263_9BURK</name>
<dbReference type="InterPro" id="IPR036380">
    <property type="entry name" value="Isochorismatase-like_sf"/>
</dbReference>
<evidence type="ECO:0000313" key="4">
    <source>
        <dbReference type="Proteomes" id="UP000277294"/>
    </source>
</evidence>
<protein>
    <submittedName>
        <fullName evidence="3">Peroxyureidoacrylate/ureidoacrylate amidohydrolase RutB</fullName>
        <ecNumber evidence="3">3.5.1.110</ecNumber>
    </submittedName>
</protein>
<proteinExistence type="predicted"/>
<dbReference type="SUPFAM" id="SSF52499">
    <property type="entry name" value="Isochorismatase-like hydrolases"/>
    <property type="match status" value="1"/>
</dbReference>
<accession>A0A3P4B263</accession>
<dbReference type="Gene3D" id="3.40.50.850">
    <property type="entry name" value="Isochorismatase-like"/>
    <property type="match status" value="1"/>
</dbReference>
<dbReference type="CDD" id="cd00431">
    <property type="entry name" value="cysteine_hydrolases"/>
    <property type="match status" value="1"/>
</dbReference>
<dbReference type="AlphaFoldDB" id="A0A3P4B263"/>
<dbReference type="RefSeq" id="WP_124079646.1">
    <property type="nucleotide sequence ID" value="NZ_UWPJ01000017.1"/>
</dbReference>
<dbReference type="Pfam" id="PF00857">
    <property type="entry name" value="Isochorismatase"/>
    <property type="match status" value="1"/>
</dbReference>
<evidence type="ECO:0000313" key="3">
    <source>
        <dbReference type="EMBL" id="VCU70142.1"/>
    </source>
</evidence>
<dbReference type="EC" id="3.5.1.110" evidence="3"/>